<dbReference type="InterPro" id="IPR022617">
    <property type="entry name" value="Rad60/SUMO-like_dom"/>
</dbReference>
<dbReference type="OMA" id="DYGIQDK"/>
<dbReference type="InterPro" id="IPR029071">
    <property type="entry name" value="Ubiquitin-like_domsf"/>
</dbReference>
<dbReference type="Pfam" id="PF11976">
    <property type="entry name" value="Rad60-SLD"/>
    <property type="match status" value="1"/>
</dbReference>
<organism evidence="5 6">
    <name type="scientific">Branchiostoma floridae</name>
    <name type="common">Florida lancelet</name>
    <name type="synonym">Amphioxus</name>
    <dbReference type="NCBI Taxonomy" id="7739"/>
    <lineage>
        <taxon>Eukaryota</taxon>
        <taxon>Metazoa</taxon>
        <taxon>Chordata</taxon>
        <taxon>Cephalochordata</taxon>
        <taxon>Leptocardii</taxon>
        <taxon>Amphioxiformes</taxon>
        <taxon>Branchiostomatidae</taxon>
        <taxon>Branchiostoma</taxon>
    </lineage>
</organism>
<dbReference type="OrthoDB" id="428577at2759"/>
<feature type="region of interest" description="Disordered" evidence="3">
    <location>
        <begin position="124"/>
        <end position="156"/>
    </location>
</feature>
<evidence type="ECO:0000256" key="3">
    <source>
        <dbReference type="SAM" id="MobiDB-lite"/>
    </source>
</evidence>
<dbReference type="InterPro" id="IPR000626">
    <property type="entry name" value="Ubiquitin-like_dom"/>
</dbReference>
<feature type="compositionally biased region" description="Acidic residues" evidence="3">
    <location>
        <begin position="146"/>
        <end position="155"/>
    </location>
</feature>
<dbReference type="Gene3D" id="3.10.20.90">
    <property type="entry name" value="Phosphatidylinositol 3-kinase Catalytic Subunit, Chain A, domain 1"/>
    <property type="match status" value="4"/>
</dbReference>
<dbReference type="RefSeq" id="XP_035686959.1">
    <property type="nucleotide sequence ID" value="XM_035831066.1"/>
</dbReference>
<feature type="region of interest" description="Disordered" evidence="3">
    <location>
        <begin position="78"/>
        <end position="104"/>
    </location>
</feature>
<comment type="subcellular location">
    <subcellularLocation>
        <location evidence="1">Cytoplasm</location>
        <location evidence="1">Cytosol</location>
    </subcellularLocation>
</comment>
<feature type="compositionally biased region" description="Basic and acidic residues" evidence="3">
    <location>
        <begin position="124"/>
        <end position="145"/>
    </location>
</feature>
<keyword evidence="5" id="KW-1185">Reference proteome</keyword>
<dbReference type="GO" id="GO:0071818">
    <property type="term" value="C:BAT3 complex"/>
    <property type="evidence" value="ECO:0000318"/>
    <property type="project" value="GO_Central"/>
</dbReference>
<feature type="domain" description="Ubiquitin-like" evidence="4">
    <location>
        <begin position="164"/>
        <end position="241"/>
    </location>
</feature>
<feature type="domain" description="Ubiquitin-like" evidence="4">
    <location>
        <begin position="471"/>
        <end position="547"/>
    </location>
</feature>
<dbReference type="PANTHER" id="PTHR46555">
    <property type="entry name" value="UBIQUITIN-LIKE PROTEIN 4A"/>
    <property type="match status" value="1"/>
</dbReference>
<dbReference type="CDD" id="cd17039">
    <property type="entry name" value="Ubl_ubiquitin_like"/>
    <property type="match status" value="4"/>
</dbReference>
<name>A0A9J7N245_BRAFL</name>
<accession>A0A9J7N245</accession>
<evidence type="ECO:0000313" key="6">
    <source>
        <dbReference type="RefSeq" id="XP_035686959.1"/>
    </source>
</evidence>
<feature type="domain" description="Ubiquitin-like" evidence="4">
    <location>
        <begin position="361"/>
        <end position="441"/>
    </location>
</feature>
<reference evidence="6" key="2">
    <citation type="submission" date="2025-08" db="UniProtKB">
        <authorList>
            <consortium name="RefSeq"/>
        </authorList>
    </citation>
    <scope>IDENTIFICATION</scope>
    <source>
        <strain evidence="6">S238N-H82</strain>
        <tissue evidence="6">Testes</tissue>
    </source>
</reference>
<dbReference type="AlphaFoldDB" id="A0A9J7N245"/>
<dbReference type="KEGG" id="bfo:118423085"/>
<evidence type="ECO:0000256" key="1">
    <source>
        <dbReference type="ARBA" id="ARBA00004514"/>
    </source>
</evidence>
<dbReference type="SUPFAM" id="SSF54236">
    <property type="entry name" value="Ubiquitin-like"/>
    <property type="match status" value="4"/>
</dbReference>
<evidence type="ECO:0000256" key="2">
    <source>
        <dbReference type="ARBA" id="ARBA00022490"/>
    </source>
</evidence>
<feature type="region of interest" description="Disordered" evidence="3">
    <location>
        <begin position="238"/>
        <end position="267"/>
    </location>
</feature>
<evidence type="ECO:0000259" key="4">
    <source>
        <dbReference type="PROSITE" id="PS50053"/>
    </source>
</evidence>
<gene>
    <name evidence="6" type="primary">LOC118423085</name>
</gene>
<reference evidence="5" key="1">
    <citation type="journal article" date="2020" name="Nat. Ecol. Evol.">
        <title>Deeply conserved synteny resolves early events in vertebrate evolution.</title>
        <authorList>
            <person name="Simakov O."/>
            <person name="Marletaz F."/>
            <person name="Yue J.X."/>
            <person name="O'Connell B."/>
            <person name="Jenkins J."/>
            <person name="Brandt A."/>
            <person name="Calef R."/>
            <person name="Tung C.H."/>
            <person name="Huang T.K."/>
            <person name="Schmutz J."/>
            <person name="Satoh N."/>
            <person name="Yu J.K."/>
            <person name="Putnam N.H."/>
            <person name="Green R.E."/>
            <person name="Rokhsar D.S."/>
        </authorList>
    </citation>
    <scope>NUCLEOTIDE SEQUENCE [LARGE SCALE GENOMIC DNA]</scope>
    <source>
        <strain evidence="5">S238N-H82</strain>
    </source>
</reference>
<dbReference type="PROSITE" id="PS50053">
    <property type="entry name" value="UBIQUITIN_2"/>
    <property type="match status" value="4"/>
</dbReference>
<dbReference type="GO" id="GO:0071816">
    <property type="term" value="P:tail-anchored membrane protein insertion into ER membrane"/>
    <property type="evidence" value="ECO:0000318"/>
    <property type="project" value="GO_Central"/>
</dbReference>
<dbReference type="GeneID" id="118423085"/>
<feature type="compositionally biased region" description="Basic and acidic residues" evidence="3">
    <location>
        <begin position="78"/>
        <end position="98"/>
    </location>
</feature>
<dbReference type="Pfam" id="PF00240">
    <property type="entry name" value="ubiquitin"/>
    <property type="match status" value="3"/>
</dbReference>
<dbReference type="GO" id="GO:0006620">
    <property type="term" value="P:post-translational protein targeting to endoplasmic reticulum membrane"/>
    <property type="evidence" value="ECO:0000318"/>
    <property type="project" value="GO_Central"/>
</dbReference>
<sequence>MTTRTANLVEMTAQTADPIEMTTRIASPIEMTTQTANLIEMTSGTLTLTSQTTKSVEMTTLTANLTLEMTTLIANLTRDDHSDSQSHRGDLSDSESYRSRSSLSYNIDNDSTLYQDYYQDDYESDHQEDYDHENDYPSDNQMRDVFDDESDDDDSDVARASDMWQLSVKGPDGSTIFVRIHKDATVDEVISQVSKRKGTPLEHLRVMYTTELLEYGQGKHLSDYHIQDMYTLHYVIDRGGPPSDRQTCSDPQEHQEETTNDPDVDENSNIWQLSAKLNSTSSHCIPIKIHKDAPVDDLIEKISERNKVPIESQSVVFTTKRLEYGQGYHLSDYGIQDKSTLLVVLRLKGLSSNSPTSSTMWQLTVKDQAGLTCHIKICKDTLVDKLIDKVGELYGSRRERLRFLYMGDKPRHLEYGKGKRLSDYGIKDKSTIEVFFRIGGPPSDSHTPQEEQQEDVKVADASDVKKGSNMWQLTVRQLSGHKDDIVIHKDATVDELLGKISERSGVPATQILHVLYKGQKLYQGRHLSDYPLQNNSTLFLALRLGGPQPKPT</sequence>
<dbReference type="Proteomes" id="UP000001554">
    <property type="component" value="Chromosome 9"/>
</dbReference>
<dbReference type="SMART" id="SM00213">
    <property type="entry name" value="UBQ"/>
    <property type="match status" value="4"/>
</dbReference>
<keyword evidence="2" id="KW-0963">Cytoplasm</keyword>
<feature type="domain" description="Ubiquitin-like" evidence="4">
    <location>
        <begin position="273"/>
        <end position="350"/>
    </location>
</feature>
<dbReference type="PANTHER" id="PTHR46555:SF1">
    <property type="entry name" value="UBIQUITIN-LIKE PROTEIN 4A"/>
    <property type="match status" value="1"/>
</dbReference>
<dbReference type="InterPro" id="IPR047154">
    <property type="entry name" value="UBL4A-like"/>
</dbReference>
<proteinExistence type="predicted"/>
<evidence type="ECO:0000313" key="5">
    <source>
        <dbReference type="Proteomes" id="UP000001554"/>
    </source>
</evidence>
<protein>
    <submittedName>
        <fullName evidence="6">Polyubiquitin-B-like</fullName>
    </submittedName>
</protein>
<dbReference type="GO" id="GO:0051087">
    <property type="term" value="F:protein-folding chaperone binding"/>
    <property type="evidence" value="ECO:0000318"/>
    <property type="project" value="GO_Central"/>
</dbReference>